<evidence type="ECO:0000313" key="2">
    <source>
        <dbReference type="Proteomes" id="UP001283361"/>
    </source>
</evidence>
<sequence length="76" mass="8431">MTITARNNNFYNNINNIGIIHNRQAMGVDFQYLARRCHARQSWEDGAQNSPPSDDSLVVLPPAFTGIVVTASNNGR</sequence>
<dbReference type="Proteomes" id="UP001283361">
    <property type="component" value="Unassembled WGS sequence"/>
</dbReference>
<comment type="caution">
    <text evidence="1">The sequence shown here is derived from an EMBL/GenBank/DDBJ whole genome shotgun (WGS) entry which is preliminary data.</text>
</comment>
<proteinExistence type="predicted"/>
<dbReference type="PROSITE" id="PS00430">
    <property type="entry name" value="TONB_DEPENDENT_REC_1"/>
    <property type="match status" value="1"/>
</dbReference>
<gene>
    <name evidence="1" type="ORF">RRG08_041424</name>
</gene>
<dbReference type="InterPro" id="IPR010916">
    <property type="entry name" value="TonB_box_CS"/>
</dbReference>
<protein>
    <submittedName>
        <fullName evidence="1">Uncharacterized protein</fullName>
    </submittedName>
</protein>
<organism evidence="1 2">
    <name type="scientific">Elysia crispata</name>
    <name type="common">lettuce slug</name>
    <dbReference type="NCBI Taxonomy" id="231223"/>
    <lineage>
        <taxon>Eukaryota</taxon>
        <taxon>Metazoa</taxon>
        <taxon>Spiralia</taxon>
        <taxon>Lophotrochozoa</taxon>
        <taxon>Mollusca</taxon>
        <taxon>Gastropoda</taxon>
        <taxon>Heterobranchia</taxon>
        <taxon>Euthyneura</taxon>
        <taxon>Panpulmonata</taxon>
        <taxon>Sacoglossa</taxon>
        <taxon>Placobranchoidea</taxon>
        <taxon>Plakobranchidae</taxon>
        <taxon>Elysia</taxon>
    </lineage>
</organism>
<accession>A0AAE1CL33</accession>
<dbReference type="AlphaFoldDB" id="A0AAE1CL33"/>
<reference evidence="1" key="1">
    <citation type="journal article" date="2023" name="G3 (Bethesda)">
        <title>A reference genome for the long-term kleptoplast-retaining sea slug Elysia crispata morphotype clarki.</title>
        <authorList>
            <person name="Eastman K.E."/>
            <person name="Pendleton A.L."/>
            <person name="Shaikh M.A."/>
            <person name="Suttiyut T."/>
            <person name="Ogas R."/>
            <person name="Tomko P."/>
            <person name="Gavelis G."/>
            <person name="Widhalm J.R."/>
            <person name="Wisecaver J.H."/>
        </authorList>
    </citation>
    <scope>NUCLEOTIDE SEQUENCE</scope>
    <source>
        <strain evidence="1">ECLA1</strain>
    </source>
</reference>
<dbReference type="EMBL" id="JAWDGP010007770">
    <property type="protein sequence ID" value="KAK3705550.1"/>
    <property type="molecule type" value="Genomic_DNA"/>
</dbReference>
<keyword evidence="2" id="KW-1185">Reference proteome</keyword>
<name>A0AAE1CL33_9GAST</name>
<evidence type="ECO:0000313" key="1">
    <source>
        <dbReference type="EMBL" id="KAK3705550.1"/>
    </source>
</evidence>